<reference evidence="2" key="2">
    <citation type="submission" date="2025-09" db="UniProtKB">
        <authorList>
            <consortium name="Ensembl"/>
        </authorList>
    </citation>
    <scope>IDENTIFICATION</scope>
</reference>
<sequence>MGTSEGHSGGIQTCALGESHIGPSGAPQQGYCQGSILHCAHGGDNQHTHLLQQGRASLSVGINIGKRPNPEEETQSIGPKVQRQSSN</sequence>
<feature type="region of interest" description="Disordered" evidence="1">
    <location>
        <begin position="61"/>
        <end position="87"/>
    </location>
</feature>
<proteinExistence type="predicted"/>
<name>A0A8D0GLP0_SPHPU</name>
<accession>A0A8D0GLP0</accession>
<organism evidence="2 3">
    <name type="scientific">Sphenodon punctatus</name>
    <name type="common">Tuatara</name>
    <name type="synonym">Hatteria punctata</name>
    <dbReference type="NCBI Taxonomy" id="8508"/>
    <lineage>
        <taxon>Eukaryota</taxon>
        <taxon>Metazoa</taxon>
        <taxon>Chordata</taxon>
        <taxon>Craniata</taxon>
        <taxon>Vertebrata</taxon>
        <taxon>Euteleostomi</taxon>
        <taxon>Lepidosauria</taxon>
        <taxon>Sphenodontia</taxon>
        <taxon>Sphenodontidae</taxon>
        <taxon>Sphenodon</taxon>
    </lineage>
</organism>
<dbReference type="AlphaFoldDB" id="A0A8D0GLP0"/>
<evidence type="ECO:0000313" key="3">
    <source>
        <dbReference type="Proteomes" id="UP000694392"/>
    </source>
</evidence>
<evidence type="ECO:0000313" key="2">
    <source>
        <dbReference type="Ensembl" id="ENSSPUP00000006729.1"/>
    </source>
</evidence>
<protein>
    <submittedName>
        <fullName evidence="2">Uncharacterized protein</fullName>
    </submittedName>
</protein>
<dbReference type="Ensembl" id="ENSSPUT00000007155.1">
    <property type="protein sequence ID" value="ENSSPUP00000006729.1"/>
    <property type="gene ID" value="ENSSPUG00000005184.1"/>
</dbReference>
<feature type="region of interest" description="Disordered" evidence="1">
    <location>
        <begin position="1"/>
        <end position="28"/>
    </location>
</feature>
<dbReference type="Proteomes" id="UP000694392">
    <property type="component" value="Unplaced"/>
</dbReference>
<reference evidence="2" key="1">
    <citation type="submission" date="2025-08" db="UniProtKB">
        <authorList>
            <consortium name="Ensembl"/>
        </authorList>
    </citation>
    <scope>IDENTIFICATION</scope>
</reference>
<evidence type="ECO:0000256" key="1">
    <source>
        <dbReference type="SAM" id="MobiDB-lite"/>
    </source>
</evidence>
<keyword evidence="3" id="KW-1185">Reference proteome</keyword>